<dbReference type="Pfam" id="PF07690">
    <property type="entry name" value="MFS_1"/>
    <property type="match status" value="1"/>
</dbReference>
<sequence>MTIGSGHEDAPAAGRAECRTPRARAAFSLLAATQLVLIMAITVLAVVLPRVEAELGLSTSRLTLVNAAYGLSFSGLLLLGGRAADLYGPRRLFTTGVTLFGAASITAGVAPGFWTLTISRFLQGTGAALAAPAAVALVGIVFPEPRRRARVLAAWGGISPLGAAAGVLSSGVIAGWVSWRWVFAVPVVAAVLVLALTSSLLPADGPTARGGLEVGGAVLATAGLTALSYGLVHAAERSWFSLPVLGPLAAGVVLVTSFILAERKAADPLLPPAFLGSGRRLGALWVILVGAATISTVLMLLSLYFQQVKGMSPLGTAAAFLPFSLLLLLTGLIVTRLVNRFGPRVVAVVGSLLAAGGTALLGGTTAGGPYAGALLAGLLVLPVGISMMFSGATVRVFSPGSEERPGLAGSLVNTAMETGPTAGLALLVSLATAHTDSLLAEGAAPRVAETSGYSFAFDTAALVLLGTAAVALWTLRGTGGRDQ</sequence>
<feature type="transmembrane region" description="Helical" evidence="7">
    <location>
        <begin position="60"/>
        <end position="80"/>
    </location>
</feature>
<keyword evidence="6 7" id="KW-0472">Membrane</keyword>
<evidence type="ECO:0000313" key="10">
    <source>
        <dbReference type="Proteomes" id="UP000198716"/>
    </source>
</evidence>
<evidence type="ECO:0000256" key="1">
    <source>
        <dbReference type="ARBA" id="ARBA00004651"/>
    </source>
</evidence>
<dbReference type="EMBL" id="FOMZ01000017">
    <property type="protein sequence ID" value="SFE58006.1"/>
    <property type="molecule type" value="Genomic_DNA"/>
</dbReference>
<feature type="transmembrane region" description="Helical" evidence="7">
    <location>
        <begin position="453"/>
        <end position="475"/>
    </location>
</feature>
<feature type="transmembrane region" description="Helical" evidence="7">
    <location>
        <begin position="345"/>
        <end position="364"/>
    </location>
</feature>
<feature type="transmembrane region" description="Helical" evidence="7">
    <location>
        <begin position="238"/>
        <end position="261"/>
    </location>
</feature>
<dbReference type="InterPro" id="IPR036259">
    <property type="entry name" value="MFS_trans_sf"/>
</dbReference>
<dbReference type="PANTHER" id="PTHR42718">
    <property type="entry name" value="MAJOR FACILITATOR SUPERFAMILY MULTIDRUG TRANSPORTER MFSC"/>
    <property type="match status" value="1"/>
</dbReference>
<feature type="transmembrane region" description="Helical" evidence="7">
    <location>
        <begin position="120"/>
        <end position="142"/>
    </location>
</feature>
<keyword evidence="10" id="KW-1185">Reference proteome</keyword>
<reference evidence="10" key="1">
    <citation type="submission" date="2016-10" db="EMBL/GenBank/DDBJ databases">
        <authorList>
            <person name="Varghese N."/>
            <person name="Submissions S."/>
        </authorList>
    </citation>
    <scope>NUCLEOTIDE SEQUENCE [LARGE SCALE GENOMIC DNA]</scope>
    <source>
        <strain evidence="10">DSM 45004</strain>
    </source>
</reference>
<feature type="transmembrane region" description="Helical" evidence="7">
    <location>
        <begin position="183"/>
        <end position="202"/>
    </location>
</feature>
<feature type="transmembrane region" description="Helical" evidence="7">
    <location>
        <begin position="92"/>
        <end position="114"/>
    </location>
</feature>
<dbReference type="PROSITE" id="PS50850">
    <property type="entry name" value="MFS"/>
    <property type="match status" value="1"/>
</dbReference>
<feature type="domain" description="Major facilitator superfamily (MFS) profile" evidence="8">
    <location>
        <begin position="26"/>
        <end position="478"/>
    </location>
</feature>
<accession>A0A1I2BPC9</accession>
<dbReference type="InterPro" id="IPR020846">
    <property type="entry name" value="MFS_dom"/>
</dbReference>
<gene>
    <name evidence="9" type="ORF">SAMN04487819_11737</name>
</gene>
<feature type="transmembrane region" description="Helical" evidence="7">
    <location>
        <begin position="214"/>
        <end position="232"/>
    </location>
</feature>
<evidence type="ECO:0000313" key="9">
    <source>
        <dbReference type="EMBL" id="SFE58006.1"/>
    </source>
</evidence>
<feature type="transmembrane region" description="Helical" evidence="7">
    <location>
        <begin position="282"/>
        <end position="305"/>
    </location>
</feature>
<dbReference type="RefSeq" id="WP_092929435.1">
    <property type="nucleotide sequence ID" value="NZ_FOMZ01000017.1"/>
</dbReference>
<keyword evidence="5 7" id="KW-1133">Transmembrane helix</keyword>
<protein>
    <submittedName>
        <fullName evidence="9">Major Facilitator Superfamily protein</fullName>
    </submittedName>
</protein>
<evidence type="ECO:0000256" key="4">
    <source>
        <dbReference type="ARBA" id="ARBA00022692"/>
    </source>
</evidence>
<organism evidence="9 10">
    <name type="scientific">Actinopolyspora alba</name>
    <dbReference type="NCBI Taxonomy" id="673379"/>
    <lineage>
        <taxon>Bacteria</taxon>
        <taxon>Bacillati</taxon>
        <taxon>Actinomycetota</taxon>
        <taxon>Actinomycetes</taxon>
        <taxon>Actinopolysporales</taxon>
        <taxon>Actinopolysporaceae</taxon>
        <taxon>Actinopolyspora</taxon>
        <taxon>Actinopolyspora alba group</taxon>
    </lineage>
</organism>
<evidence type="ECO:0000256" key="5">
    <source>
        <dbReference type="ARBA" id="ARBA00022989"/>
    </source>
</evidence>
<dbReference type="AlphaFoldDB" id="A0A1I2BPC9"/>
<feature type="transmembrane region" description="Helical" evidence="7">
    <location>
        <begin position="317"/>
        <end position="338"/>
    </location>
</feature>
<dbReference type="InterPro" id="IPR011701">
    <property type="entry name" value="MFS"/>
</dbReference>
<name>A0A1I2BPC9_9ACTN</name>
<keyword evidence="4 7" id="KW-0812">Transmembrane</keyword>
<dbReference type="Proteomes" id="UP000198716">
    <property type="component" value="Unassembled WGS sequence"/>
</dbReference>
<dbReference type="SUPFAM" id="SSF103473">
    <property type="entry name" value="MFS general substrate transporter"/>
    <property type="match status" value="1"/>
</dbReference>
<evidence type="ECO:0000256" key="3">
    <source>
        <dbReference type="ARBA" id="ARBA00022475"/>
    </source>
</evidence>
<dbReference type="Gene3D" id="1.20.1250.20">
    <property type="entry name" value="MFS general substrate transporter like domains"/>
    <property type="match status" value="1"/>
</dbReference>
<evidence type="ECO:0000256" key="2">
    <source>
        <dbReference type="ARBA" id="ARBA00022448"/>
    </source>
</evidence>
<dbReference type="GO" id="GO:0022857">
    <property type="term" value="F:transmembrane transporter activity"/>
    <property type="evidence" value="ECO:0007669"/>
    <property type="project" value="InterPro"/>
</dbReference>
<proteinExistence type="predicted"/>
<keyword evidence="3" id="KW-1003">Cell membrane</keyword>
<feature type="transmembrane region" description="Helical" evidence="7">
    <location>
        <begin position="370"/>
        <end position="390"/>
    </location>
</feature>
<comment type="subcellular location">
    <subcellularLocation>
        <location evidence="1">Cell membrane</location>
        <topology evidence="1">Multi-pass membrane protein</topology>
    </subcellularLocation>
</comment>
<keyword evidence="2" id="KW-0813">Transport</keyword>
<dbReference type="PANTHER" id="PTHR42718:SF46">
    <property type="entry name" value="BLR6921 PROTEIN"/>
    <property type="match status" value="1"/>
</dbReference>
<dbReference type="Gene3D" id="1.20.1720.10">
    <property type="entry name" value="Multidrug resistance protein D"/>
    <property type="match status" value="1"/>
</dbReference>
<evidence type="ECO:0000256" key="6">
    <source>
        <dbReference type="ARBA" id="ARBA00023136"/>
    </source>
</evidence>
<dbReference type="GO" id="GO:0005886">
    <property type="term" value="C:plasma membrane"/>
    <property type="evidence" value="ECO:0007669"/>
    <property type="project" value="UniProtKB-SubCell"/>
</dbReference>
<evidence type="ECO:0000256" key="7">
    <source>
        <dbReference type="SAM" id="Phobius"/>
    </source>
</evidence>
<feature type="transmembrane region" description="Helical" evidence="7">
    <location>
        <begin position="25"/>
        <end position="48"/>
    </location>
</feature>
<feature type="transmembrane region" description="Helical" evidence="7">
    <location>
        <begin position="154"/>
        <end position="177"/>
    </location>
</feature>
<evidence type="ECO:0000259" key="8">
    <source>
        <dbReference type="PROSITE" id="PS50850"/>
    </source>
</evidence>